<evidence type="ECO:0000256" key="1">
    <source>
        <dbReference type="ARBA" id="ARBA00001966"/>
    </source>
</evidence>
<dbReference type="InterPro" id="IPR058240">
    <property type="entry name" value="rSAM_sf"/>
</dbReference>
<keyword evidence="4" id="KW-0408">Iron</keyword>
<evidence type="ECO:0000256" key="5">
    <source>
        <dbReference type="ARBA" id="ARBA00023014"/>
    </source>
</evidence>
<accession>A0A1S7LIP0</accession>
<comment type="cofactor">
    <cofactor evidence="1">
        <name>[4Fe-4S] cluster</name>
        <dbReference type="ChEBI" id="CHEBI:49883"/>
    </cofactor>
</comment>
<organism evidence="7">
    <name type="scientific">Magnetococcus massalia (strain MO-1)</name>
    <dbReference type="NCBI Taxonomy" id="451514"/>
    <lineage>
        <taxon>Bacteria</taxon>
        <taxon>Pseudomonadati</taxon>
        <taxon>Pseudomonadota</taxon>
        <taxon>Magnetococcia</taxon>
        <taxon>Magnetococcales</taxon>
        <taxon>Magnetococcaceae</taxon>
        <taxon>Magnetococcus</taxon>
    </lineage>
</organism>
<evidence type="ECO:0000256" key="2">
    <source>
        <dbReference type="ARBA" id="ARBA00022691"/>
    </source>
</evidence>
<dbReference type="SUPFAM" id="SSF102114">
    <property type="entry name" value="Radical SAM enzymes"/>
    <property type="match status" value="1"/>
</dbReference>
<dbReference type="Pfam" id="PF04055">
    <property type="entry name" value="Radical_SAM"/>
    <property type="match status" value="1"/>
</dbReference>
<dbReference type="EMBL" id="LO017727">
    <property type="protein sequence ID" value="CRH05957.1"/>
    <property type="molecule type" value="Genomic_DNA"/>
</dbReference>
<dbReference type="SFLD" id="SFLDS00029">
    <property type="entry name" value="Radical_SAM"/>
    <property type="match status" value="1"/>
</dbReference>
<evidence type="ECO:0000259" key="6">
    <source>
        <dbReference type="SMART" id="SM00729"/>
    </source>
</evidence>
<feature type="domain" description="Elp3/MiaA/NifB-like radical SAM core" evidence="6">
    <location>
        <begin position="172"/>
        <end position="383"/>
    </location>
</feature>
<keyword evidence="3" id="KW-0479">Metal-binding</keyword>
<dbReference type="GO" id="GO:0003824">
    <property type="term" value="F:catalytic activity"/>
    <property type="evidence" value="ECO:0007669"/>
    <property type="project" value="InterPro"/>
</dbReference>
<dbReference type="PANTHER" id="PTHR43409:SF7">
    <property type="entry name" value="BLL1977 PROTEIN"/>
    <property type="match status" value="1"/>
</dbReference>
<sequence length="505" mass="58458">MKVGILEVMNLPIQSWMDRIYHTTTTKQMSSVMPQSIAVWCRQLGHQTYYKTYYGVGKVERAFPDDLDILFISSSTINSPVCYALAKQFRQAGVRTVFGGPHARAFPVDCLRFFDVVVDNCDEALIAEILKGEVRGYISSKEPLKDIPTIEQRMPEILASAHFLNRWKSFITVIPTISSMGCPYTCDFCTDWDRPYRLLPLERLKTDLDFLSNNLKGSVLAFWEPNFAVKFERVFEVLESIPKQDRVPYMMECSQSILTPERIERMDESNCRFFLIGVESWGGYFSKSGLGKTSSAMERFNHTIEIFKQFEGKDLVMQASLIFGLDSDEGEQPVTLAKEFIRQIPHAWPTVNIPSPYGGTPLFDELQREGRLLNGLPFNFYQTPYLSMLLKHYSPLEFYTKMHEISTLISSDEMLKLRMAQAPNWKHKYIYKLRTVGEKVFKGFYQEMVERLRSDTAFNAFHEGRSESLPTFYQQAFEEKMGRFAPMLSEDERRPNLEQMKPTIV</sequence>
<dbReference type="InterPro" id="IPR006638">
    <property type="entry name" value="Elp3/MiaA/NifB-like_rSAM"/>
</dbReference>
<dbReference type="PANTHER" id="PTHR43409">
    <property type="entry name" value="ANAEROBIC MAGNESIUM-PROTOPORPHYRIN IX MONOMETHYL ESTER CYCLASE-RELATED"/>
    <property type="match status" value="1"/>
</dbReference>
<gene>
    <name evidence="7" type="ORF">MAGMO_1779</name>
</gene>
<evidence type="ECO:0000256" key="3">
    <source>
        <dbReference type="ARBA" id="ARBA00022723"/>
    </source>
</evidence>
<dbReference type="GO" id="GO:0051536">
    <property type="term" value="F:iron-sulfur cluster binding"/>
    <property type="evidence" value="ECO:0007669"/>
    <property type="project" value="UniProtKB-KW"/>
</dbReference>
<dbReference type="Gene3D" id="3.40.50.280">
    <property type="entry name" value="Cobalamin-binding domain"/>
    <property type="match status" value="1"/>
</dbReference>
<evidence type="ECO:0000313" key="7">
    <source>
        <dbReference type="EMBL" id="CRH05957.1"/>
    </source>
</evidence>
<name>A0A1S7LIP0_MAGMO</name>
<reference evidence="7" key="1">
    <citation type="submission" date="2015-04" db="EMBL/GenBank/DDBJ databases">
        <authorList>
            <person name="Syromyatnikov M.Y."/>
            <person name="Popov V.N."/>
        </authorList>
    </citation>
    <scope>NUCLEOTIDE SEQUENCE</scope>
    <source>
        <strain evidence="7">MO-1</strain>
    </source>
</reference>
<dbReference type="GO" id="GO:0005829">
    <property type="term" value="C:cytosol"/>
    <property type="evidence" value="ECO:0007669"/>
    <property type="project" value="TreeGrafter"/>
</dbReference>
<dbReference type="AlphaFoldDB" id="A0A1S7LIP0"/>
<dbReference type="InterPro" id="IPR007197">
    <property type="entry name" value="rSAM"/>
</dbReference>
<dbReference type="InterPro" id="IPR051198">
    <property type="entry name" value="BchE-like"/>
</dbReference>
<protein>
    <recommendedName>
        <fullName evidence="6">Elp3/MiaA/NifB-like radical SAM core domain-containing protein</fullName>
    </recommendedName>
</protein>
<evidence type="ECO:0000256" key="4">
    <source>
        <dbReference type="ARBA" id="ARBA00023004"/>
    </source>
</evidence>
<dbReference type="SFLD" id="SFLDG01082">
    <property type="entry name" value="B12-binding_domain_containing"/>
    <property type="match status" value="1"/>
</dbReference>
<keyword evidence="2" id="KW-0949">S-adenosyl-L-methionine</keyword>
<dbReference type="GO" id="GO:0046872">
    <property type="term" value="F:metal ion binding"/>
    <property type="evidence" value="ECO:0007669"/>
    <property type="project" value="UniProtKB-KW"/>
</dbReference>
<keyword evidence="5" id="KW-0411">Iron-sulfur</keyword>
<proteinExistence type="predicted"/>
<dbReference type="SMART" id="SM00729">
    <property type="entry name" value="Elp3"/>
    <property type="match status" value="1"/>
</dbReference>